<dbReference type="FunCoup" id="G8ZUU2">
    <property type="interactions" value="35"/>
</dbReference>
<dbReference type="OrthoDB" id="199930at2759"/>
<keyword evidence="6 9" id="KW-1133">Transmembrane helix</keyword>
<feature type="transmembrane region" description="Helical" evidence="9">
    <location>
        <begin position="250"/>
        <end position="271"/>
    </location>
</feature>
<protein>
    <recommendedName>
        <fullName evidence="8">Probable transporter MCH1</fullName>
    </recommendedName>
</protein>
<evidence type="ECO:0000313" key="11">
    <source>
        <dbReference type="Proteomes" id="UP000005627"/>
    </source>
</evidence>
<evidence type="ECO:0000256" key="8">
    <source>
        <dbReference type="ARBA" id="ARBA00039330"/>
    </source>
</evidence>
<evidence type="ECO:0000313" key="10">
    <source>
        <dbReference type="EMBL" id="CCE92386.1"/>
    </source>
</evidence>
<comment type="similarity">
    <text evidence="2">Belongs to the major facilitator superfamily.</text>
</comment>
<accession>G8ZUU2</accession>
<dbReference type="Pfam" id="PF07690">
    <property type="entry name" value="MFS_1"/>
    <property type="match status" value="1"/>
</dbReference>
<evidence type="ECO:0000256" key="3">
    <source>
        <dbReference type="ARBA" id="ARBA00022448"/>
    </source>
</evidence>
<proteinExistence type="inferred from homology"/>
<keyword evidence="7 9" id="KW-0472">Membrane</keyword>
<dbReference type="Gene3D" id="1.20.1250.20">
    <property type="entry name" value="MFS general substrate transporter like domains"/>
    <property type="match status" value="2"/>
</dbReference>
<dbReference type="PANTHER" id="PTHR21576">
    <property type="entry name" value="UNCHARACTERIZED NODULIN-LIKE PROTEIN"/>
    <property type="match status" value="1"/>
</dbReference>
<reference evidence="10 11" key="1">
    <citation type="journal article" date="2011" name="Proc. Natl. Acad. Sci. U.S.A.">
        <title>Evolutionary erosion of yeast sex chromosomes by mating-type switching accidents.</title>
        <authorList>
            <person name="Gordon J.L."/>
            <person name="Armisen D."/>
            <person name="Proux-Wera E."/>
            <person name="Oheigeartaigh S.S."/>
            <person name="Byrne K.P."/>
            <person name="Wolfe K.H."/>
        </authorList>
    </citation>
    <scope>NUCLEOTIDE SEQUENCE [LARGE SCALE GENOMIC DNA]</scope>
    <source>
        <strain evidence="11">ATCC 10662 / CBS 1146 / NBRC 0425 / NCYC 2629 / NRRL Y-866</strain>
    </source>
</reference>
<evidence type="ECO:0000256" key="1">
    <source>
        <dbReference type="ARBA" id="ARBA00004128"/>
    </source>
</evidence>
<dbReference type="PANTHER" id="PTHR21576:SF45">
    <property type="entry name" value="TRANSPORTER MCH1-RELATED"/>
    <property type="match status" value="1"/>
</dbReference>
<feature type="transmembrane region" description="Helical" evidence="9">
    <location>
        <begin position="125"/>
        <end position="145"/>
    </location>
</feature>
<feature type="transmembrane region" description="Helical" evidence="9">
    <location>
        <begin position="198"/>
        <end position="219"/>
    </location>
</feature>
<evidence type="ECO:0000256" key="7">
    <source>
        <dbReference type="ARBA" id="ARBA00023136"/>
    </source>
</evidence>
<organism evidence="10 11">
    <name type="scientific">Torulaspora delbrueckii</name>
    <name type="common">Yeast</name>
    <name type="synonym">Candida colliculosa</name>
    <dbReference type="NCBI Taxonomy" id="4950"/>
    <lineage>
        <taxon>Eukaryota</taxon>
        <taxon>Fungi</taxon>
        <taxon>Dikarya</taxon>
        <taxon>Ascomycota</taxon>
        <taxon>Saccharomycotina</taxon>
        <taxon>Saccharomycetes</taxon>
        <taxon>Saccharomycetales</taxon>
        <taxon>Saccharomycetaceae</taxon>
        <taxon>Torulaspora</taxon>
    </lineage>
</organism>
<dbReference type="InParanoid" id="G8ZUU2"/>
<gene>
    <name evidence="10" type="primary">TDEL0E01430</name>
    <name evidence="10" type="ORF">TDEL_0E01430</name>
</gene>
<dbReference type="GO" id="GO:0000329">
    <property type="term" value="C:fungal-type vacuole membrane"/>
    <property type="evidence" value="ECO:0007669"/>
    <property type="project" value="EnsemblFungi"/>
</dbReference>
<sequence>MALSRLEKCLSHHARTLLPHVLSKESSYRLAYVFSLICAMSSGFITLIALYSKPWNLQLGYTAWQVNTIVSFANLGTYLTPPVLGWLADTHGPITLSALAIIGFIPSYAYVGYSFNHPELASFRMTVVAFVVIGVSTSALYFSALLTCAKLCPTRKILSISLPTTCYGISSLLGSQLLRAGCFWSEGYLDLGSVFTTFAWLYAAVGLLAWIATSTVSMLHHHNSQIDEQQPLLPVPADERSRQKNFFQDAIAYVLAVSMLLALGPLEMFVANMGSLSNLISNDSAQLSNQMLSIYALSSTAARILTGLLTDVLSAKKISAKWILIAHLLLCLLSQLGVLQLTQSTSLPPHWKILSMGGLIGFVYGGLYTIYPTIVLIVWGDKLFGTAYGSMMIAPAIGSALSCMSYAKVFDSNCVDENNNCISPVFKITTVELACCLVVTMVALRAWKRRAVPI</sequence>
<evidence type="ECO:0000256" key="2">
    <source>
        <dbReference type="ARBA" id="ARBA00008335"/>
    </source>
</evidence>
<evidence type="ECO:0000256" key="6">
    <source>
        <dbReference type="ARBA" id="ARBA00022989"/>
    </source>
</evidence>
<feature type="transmembrane region" description="Helical" evidence="9">
    <location>
        <begin position="353"/>
        <end position="379"/>
    </location>
</feature>
<dbReference type="InterPro" id="IPR036259">
    <property type="entry name" value="MFS_trans_sf"/>
</dbReference>
<keyword evidence="11" id="KW-1185">Reference proteome</keyword>
<dbReference type="KEGG" id="tdl:TDEL_0E01430"/>
<feature type="transmembrane region" description="Helical" evidence="9">
    <location>
        <begin position="157"/>
        <end position="178"/>
    </location>
</feature>
<feature type="transmembrane region" description="Helical" evidence="9">
    <location>
        <begin position="64"/>
        <end position="87"/>
    </location>
</feature>
<dbReference type="InterPro" id="IPR011701">
    <property type="entry name" value="MFS"/>
</dbReference>
<keyword evidence="3" id="KW-0813">Transport</keyword>
<dbReference type="eggNOG" id="ENOG502QTNE">
    <property type="taxonomic scope" value="Eukaryota"/>
</dbReference>
<evidence type="ECO:0000256" key="5">
    <source>
        <dbReference type="ARBA" id="ARBA00022692"/>
    </source>
</evidence>
<feature type="transmembrane region" description="Helical" evidence="9">
    <location>
        <begin position="30"/>
        <end position="52"/>
    </location>
</feature>
<feature type="transmembrane region" description="Helical" evidence="9">
    <location>
        <begin position="322"/>
        <end position="341"/>
    </location>
</feature>
<keyword evidence="5 9" id="KW-0812">Transmembrane</keyword>
<dbReference type="GO" id="GO:0022857">
    <property type="term" value="F:transmembrane transporter activity"/>
    <property type="evidence" value="ECO:0007669"/>
    <property type="project" value="InterPro"/>
</dbReference>
<feature type="transmembrane region" description="Helical" evidence="9">
    <location>
        <begin position="386"/>
        <end position="407"/>
    </location>
</feature>
<dbReference type="GeneID" id="11503787"/>
<comment type="subcellular location">
    <subcellularLocation>
        <location evidence="1">Vacuole membrane</location>
        <topology evidence="1">Multi-pass membrane protein</topology>
    </subcellularLocation>
</comment>
<dbReference type="RefSeq" id="XP_003681597.1">
    <property type="nucleotide sequence ID" value="XM_003681549.1"/>
</dbReference>
<dbReference type="AlphaFoldDB" id="G8ZUU2"/>
<dbReference type="EMBL" id="HE616746">
    <property type="protein sequence ID" value="CCE92386.1"/>
    <property type="molecule type" value="Genomic_DNA"/>
</dbReference>
<feature type="transmembrane region" description="Helical" evidence="9">
    <location>
        <begin position="94"/>
        <end position="113"/>
    </location>
</feature>
<evidence type="ECO:0000256" key="9">
    <source>
        <dbReference type="SAM" id="Phobius"/>
    </source>
</evidence>
<keyword evidence="4" id="KW-0926">Vacuole</keyword>
<name>G8ZUU2_TORDE</name>
<dbReference type="CDD" id="cd17354">
    <property type="entry name" value="MFS_Mch1p_like"/>
    <property type="match status" value="1"/>
</dbReference>
<evidence type="ECO:0000256" key="4">
    <source>
        <dbReference type="ARBA" id="ARBA00022554"/>
    </source>
</evidence>
<feature type="transmembrane region" description="Helical" evidence="9">
    <location>
        <begin position="291"/>
        <end position="310"/>
    </location>
</feature>
<dbReference type="HOGENOM" id="CLU_012596_3_0_1"/>
<feature type="transmembrane region" description="Helical" evidence="9">
    <location>
        <begin position="427"/>
        <end position="447"/>
    </location>
</feature>
<dbReference type="SUPFAM" id="SSF103473">
    <property type="entry name" value="MFS general substrate transporter"/>
    <property type="match status" value="1"/>
</dbReference>
<dbReference type="Proteomes" id="UP000005627">
    <property type="component" value="Chromosome 5"/>
</dbReference>